<feature type="domain" description="PDZ" evidence="12">
    <location>
        <begin position="282"/>
        <end position="324"/>
    </location>
</feature>
<evidence type="ECO:0000259" key="12">
    <source>
        <dbReference type="Pfam" id="PF17820"/>
    </source>
</evidence>
<evidence type="ECO:0000256" key="6">
    <source>
        <dbReference type="ARBA" id="ARBA00022692"/>
    </source>
</evidence>
<dbReference type="Pfam" id="PF11356">
    <property type="entry name" value="T2SSC"/>
    <property type="match status" value="1"/>
</dbReference>
<keyword evidence="6 10" id="KW-0812">Transmembrane</keyword>
<dbReference type="AlphaFoldDB" id="A0A1H4B4H6"/>
<dbReference type="GO" id="GO:0015628">
    <property type="term" value="P:protein secretion by the type II secretion system"/>
    <property type="evidence" value="ECO:0007669"/>
    <property type="project" value="InterPro"/>
</dbReference>
<comment type="subcellular location">
    <subcellularLocation>
        <location evidence="1">Cell inner membrane</location>
    </subcellularLocation>
</comment>
<evidence type="ECO:0000256" key="9">
    <source>
        <dbReference type="ARBA" id="ARBA00023136"/>
    </source>
</evidence>
<evidence type="ECO:0000256" key="4">
    <source>
        <dbReference type="ARBA" id="ARBA00022475"/>
    </source>
</evidence>
<name>A0A1H4B4H6_9GAMM</name>
<dbReference type="GO" id="GO:0005886">
    <property type="term" value="C:plasma membrane"/>
    <property type="evidence" value="ECO:0007669"/>
    <property type="project" value="UniProtKB-SubCell"/>
</dbReference>
<dbReference type="Pfam" id="PF17820">
    <property type="entry name" value="PDZ_6"/>
    <property type="match status" value="1"/>
</dbReference>
<dbReference type="InterPro" id="IPR041489">
    <property type="entry name" value="PDZ_6"/>
</dbReference>
<evidence type="ECO:0000256" key="8">
    <source>
        <dbReference type="ARBA" id="ARBA00022989"/>
    </source>
</evidence>
<dbReference type="STRING" id="525918.SAMN05660964_01594"/>
<dbReference type="OrthoDB" id="1491375at2"/>
<dbReference type="InterPro" id="IPR024961">
    <property type="entry name" value="T2SS_GspC_N"/>
</dbReference>
<keyword evidence="5" id="KW-0997">Cell inner membrane</keyword>
<dbReference type="GO" id="GO:0015627">
    <property type="term" value="C:type II protein secretion system complex"/>
    <property type="evidence" value="ECO:0007669"/>
    <property type="project" value="InterPro"/>
</dbReference>
<accession>A0A1H4B4H6</accession>
<evidence type="ECO:0000256" key="7">
    <source>
        <dbReference type="ARBA" id="ARBA00022927"/>
    </source>
</evidence>
<evidence type="ECO:0000256" key="1">
    <source>
        <dbReference type="ARBA" id="ARBA00004533"/>
    </source>
</evidence>
<protein>
    <submittedName>
        <fullName evidence="13">Type II secretion system protein C (GspC)</fullName>
    </submittedName>
</protein>
<reference evidence="13 14" key="1">
    <citation type="submission" date="2016-10" db="EMBL/GenBank/DDBJ databases">
        <authorList>
            <person name="de Groot N.N."/>
        </authorList>
    </citation>
    <scope>NUCLEOTIDE SEQUENCE [LARGE SCALE GENOMIC DNA]</scope>
    <source>
        <strain evidence="13 14">DSM 21228</strain>
    </source>
</reference>
<dbReference type="NCBIfam" id="TIGR01713">
    <property type="entry name" value="typeII_sec_gspC"/>
    <property type="match status" value="1"/>
</dbReference>
<dbReference type="InterPro" id="IPR036034">
    <property type="entry name" value="PDZ_sf"/>
</dbReference>
<feature type="transmembrane region" description="Helical" evidence="10">
    <location>
        <begin position="20"/>
        <end position="41"/>
    </location>
</feature>
<gene>
    <name evidence="13" type="ORF">SAMN05660964_01594</name>
</gene>
<proteinExistence type="inferred from homology"/>
<evidence type="ECO:0000259" key="11">
    <source>
        <dbReference type="Pfam" id="PF11356"/>
    </source>
</evidence>
<evidence type="ECO:0000256" key="5">
    <source>
        <dbReference type="ARBA" id="ARBA00022519"/>
    </source>
</evidence>
<dbReference type="EMBL" id="FNQP01000007">
    <property type="protein sequence ID" value="SEA43060.1"/>
    <property type="molecule type" value="Genomic_DNA"/>
</dbReference>
<dbReference type="RefSeq" id="WP_093067144.1">
    <property type="nucleotide sequence ID" value="NZ_FNQP01000007.1"/>
</dbReference>
<keyword evidence="3" id="KW-0813">Transport</keyword>
<dbReference type="SUPFAM" id="SSF50156">
    <property type="entry name" value="PDZ domain-like"/>
    <property type="match status" value="1"/>
</dbReference>
<evidence type="ECO:0000256" key="2">
    <source>
        <dbReference type="ARBA" id="ARBA00007986"/>
    </source>
</evidence>
<evidence type="ECO:0000313" key="13">
    <source>
        <dbReference type="EMBL" id="SEA43060.1"/>
    </source>
</evidence>
<dbReference type="Gene3D" id="2.30.30.830">
    <property type="match status" value="1"/>
</dbReference>
<keyword evidence="14" id="KW-1185">Reference proteome</keyword>
<dbReference type="InterPro" id="IPR001639">
    <property type="entry name" value="T2SS_protein-GspC"/>
</dbReference>
<keyword evidence="8 10" id="KW-1133">Transmembrane helix</keyword>
<keyword evidence="9 10" id="KW-0472">Membrane</keyword>
<dbReference type="Gene3D" id="2.30.42.10">
    <property type="match status" value="1"/>
</dbReference>
<organism evidence="13 14">
    <name type="scientific">Thiothrix caldifontis</name>
    <dbReference type="NCBI Taxonomy" id="525918"/>
    <lineage>
        <taxon>Bacteria</taxon>
        <taxon>Pseudomonadati</taxon>
        <taxon>Pseudomonadota</taxon>
        <taxon>Gammaproteobacteria</taxon>
        <taxon>Thiotrichales</taxon>
        <taxon>Thiotrichaceae</taxon>
        <taxon>Thiothrix</taxon>
    </lineage>
</organism>
<comment type="similarity">
    <text evidence="2">Belongs to the GSP C family.</text>
</comment>
<sequence length="336" mass="36093">MQGTQHARLFDSLLGRAPDYVSVGLVIVFGFLLARLVWMLFPTEPRPLLTPTDTAIMSSEAQQAQNLGATLASYHLFGVYQAESGKPAPTNIQPTQLALKLQGVYAPSNNKGYAIIEENGQQKTYSAGENIGNSGAVLEQVLADHVLLRRNGLLEKLVLPKPELSGGGGVADVTNGMPTPDFSQPAPDIMPPPDMFTPSDGAIPPPVEQMEQQMPMEPAVDEPAPEPMPDAQEATNLGAFREEVLNNNMRLLEVASPQPYERDGKFLGFQLNPGSNVAMFNQLGLQPGDIVTSVNGTALENPAVAMRVLQEAATSAQVNLNITRNGQEISLPINFQ</sequence>
<evidence type="ECO:0000313" key="14">
    <source>
        <dbReference type="Proteomes" id="UP000199397"/>
    </source>
</evidence>
<evidence type="ECO:0000256" key="10">
    <source>
        <dbReference type="SAM" id="Phobius"/>
    </source>
</evidence>
<dbReference type="Proteomes" id="UP000199397">
    <property type="component" value="Unassembled WGS sequence"/>
</dbReference>
<keyword evidence="4" id="KW-1003">Cell membrane</keyword>
<keyword evidence="7" id="KW-0653">Protein transport</keyword>
<evidence type="ECO:0000256" key="3">
    <source>
        <dbReference type="ARBA" id="ARBA00022448"/>
    </source>
</evidence>
<feature type="domain" description="Type II secretion system protein GspC N-terminal" evidence="11">
    <location>
        <begin position="26"/>
        <end position="159"/>
    </location>
</feature>